<dbReference type="AlphaFoldDB" id="A0AAV8UPY7"/>
<dbReference type="SMART" id="SM00028">
    <property type="entry name" value="TPR"/>
    <property type="match status" value="4"/>
</dbReference>
<sequence length="688" mass="75870">MAGVGEAHRLSGNEAFGRGEWSEAIEEYDRSIKEGGDDKRVYSNRSAARLKLAQELTAGDPKGVEYAEAAVSDADVVIGLDPQWAKGYFRRGLALEWVGRDDDAVAAFVEGLKISPADAEQIVGASPALRKLVQANAAESQIPKTSASSASVGAGNEAEKLRLEGNTAFKERDWDSAIQLYSEALNYLESDEKPKDKRIYSNRSAAYLAKAEETESSVTHQFAVEDAEICVSLDPTWPKSWYRLGLALAGANRVDEAIEKLKEGLAKCPGDTELEKTLEQVEQARQAAENPSAGIQFDETAGAAETEKPRTGSAVDLTLYNTLGVKPTSTAAEIKKAYLFLAKETHPDKNKEDPTATERFQKIGEAYQILSNPETREAYDKYGMKGLENLDYENVDPSELFAMLFGSDRFEPFLGELQLTSMVSELDADGNPPSAEKLAVIHDERVKKLTQNLIGIIQTYVDGHHKEFIEWCNKEAKELKETNFGGPMLFVVGQSYVRHAYIKLGKLSWFGLPGYWRQFNNSRMKFGTKWSATASAIRVLSQQKQVEQEVQRAEKEGKTISPEEHTKMAEGVAVGYLDVVWKQTIMDIVYTLDEVCHRVLSGKDLEGSDAPSKKKGHAHGFVSNVSKQLFSKVEPPKDGKAAVGHSEITTARAMALKKLGEIFMESGSMDIEKELNMSFGPQGQEEVH</sequence>
<proteinExistence type="predicted"/>
<dbReference type="InterPro" id="IPR011990">
    <property type="entry name" value="TPR-like_helical_dom_sf"/>
</dbReference>
<dbReference type="Pfam" id="PF00226">
    <property type="entry name" value="DnaJ"/>
    <property type="match status" value="1"/>
</dbReference>
<dbReference type="PROSITE" id="PS00636">
    <property type="entry name" value="DNAJ_1"/>
    <property type="match status" value="1"/>
</dbReference>
<evidence type="ECO:0000259" key="2">
    <source>
        <dbReference type="PROSITE" id="PS50076"/>
    </source>
</evidence>
<dbReference type="PROSITE" id="PS50076">
    <property type="entry name" value="DNAJ_2"/>
    <property type="match status" value="1"/>
</dbReference>
<feature type="repeat" description="TPR" evidence="1">
    <location>
        <begin position="85"/>
        <end position="118"/>
    </location>
</feature>
<dbReference type="PANTHER" id="PTHR44094:SF8">
    <property type="entry name" value="DNAJ HEAT SHOCK N-TERMINAL DOMAIN-CONTAINING PROTEIN-RELATED"/>
    <property type="match status" value="1"/>
</dbReference>
<dbReference type="Proteomes" id="UP001157974">
    <property type="component" value="Unassembled WGS sequence"/>
</dbReference>
<dbReference type="InterPro" id="IPR018253">
    <property type="entry name" value="DnaJ_domain_CS"/>
</dbReference>
<dbReference type="Gene3D" id="1.10.287.110">
    <property type="entry name" value="DnaJ domain"/>
    <property type="match status" value="1"/>
</dbReference>
<dbReference type="SUPFAM" id="SSF48452">
    <property type="entry name" value="TPR-like"/>
    <property type="match status" value="2"/>
</dbReference>
<dbReference type="InterPro" id="IPR019734">
    <property type="entry name" value="TPR_rpt"/>
</dbReference>
<dbReference type="PANTHER" id="PTHR44094">
    <property type="entry name" value="DNAJ HEAT SHOCK N-TERMINAL DOMAIN-CONTAINING PROTEIN"/>
    <property type="match status" value="1"/>
</dbReference>
<protein>
    <recommendedName>
        <fullName evidence="2">J domain-containing protein</fullName>
    </recommendedName>
</protein>
<dbReference type="Gene3D" id="1.25.40.10">
    <property type="entry name" value="Tetratricopeptide repeat domain"/>
    <property type="match status" value="2"/>
</dbReference>
<keyword evidence="4" id="KW-1185">Reference proteome</keyword>
<reference evidence="3 4" key="1">
    <citation type="journal article" date="2023" name="Nat. Commun.">
        <title>Origin of minicircular mitochondrial genomes in red algae.</title>
        <authorList>
            <person name="Lee Y."/>
            <person name="Cho C.H."/>
            <person name="Lee Y.M."/>
            <person name="Park S.I."/>
            <person name="Yang J.H."/>
            <person name="West J.A."/>
            <person name="Bhattacharya D."/>
            <person name="Yoon H.S."/>
        </authorList>
    </citation>
    <scope>NUCLEOTIDE SEQUENCE [LARGE SCALE GENOMIC DNA]</scope>
    <source>
        <strain evidence="3 4">CCMP1338</strain>
        <tissue evidence="3">Whole cell</tissue>
    </source>
</reference>
<name>A0AAV8UPY7_9RHOD</name>
<evidence type="ECO:0000256" key="1">
    <source>
        <dbReference type="PROSITE-ProRule" id="PRU00339"/>
    </source>
</evidence>
<gene>
    <name evidence="3" type="ORF">NDN08_004255</name>
</gene>
<dbReference type="EMBL" id="JAMWBK010000007">
    <property type="protein sequence ID" value="KAJ8903143.1"/>
    <property type="molecule type" value="Genomic_DNA"/>
</dbReference>
<keyword evidence="1" id="KW-0802">TPR repeat</keyword>
<feature type="domain" description="J" evidence="2">
    <location>
        <begin position="318"/>
        <end position="383"/>
    </location>
</feature>
<dbReference type="SUPFAM" id="SSF46565">
    <property type="entry name" value="Chaperone J-domain"/>
    <property type="match status" value="1"/>
</dbReference>
<evidence type="ECO:0000313" key="3">
    <source>
        <dbReference type="EMBL" id="KAJ8903143.1"/>
    </source>
</evidence>
<organism evidence="3 4">
    <name type="scientific">Rhodosorus marinus</name>
    <dbReference type="NCBI Taxonomy" id="101924"/>
    <lineage>
        <taxon>Eukaryota</taxon>
        <taxon>Rhodophyta</taxon>
        <taxon>Stylonematophyceae</taxon>
        <taxon>Stylonematales</taxon>
        <taxon>Stylonemataceae</taxon>
        <taxon>Rhodosorus</taxon>
    </lineage>
</organism>
<comment type="caution">
    <text evidence="3">The sequence shown here is derived from an EMBL/GenBank/DDBJ whole genome shotgun (WGS) entry which is preliminary data.</text>
</comment>
<dbReference type="InterPro" id="IPR001623">
    <property type="entry name" value="DnaJ_domain"/>
</dbReference>
<feature type="repeat" description="TPR" evidence="1">
    <location>
        <begin position="238"/>
        <end position="271"/>
    </location>
</feature>
<dbReference type="InterPro" id="IPR036869">
    <property type="entry name" value="J_dom_sf"/>
</dbReference>
<accession>A0AAV8UPY7</accession>
<dbReference type="Pfam" id="PF14308">
    <property type="entry name" value="DnaJ-X"/>
    <property type="match status" value="1"/>
</dbReference>
<dbReference type="InterPro" id="IPR052423">
    <property type="entry name" value="EMIR"/>
</dbReference>
<dbReference type="Pfam" id="PF13432">
    <property type="entry name" value="TPR_16"/>
    <property type="match status" value="1"/>
</dbReference>
<dbReference type="CDD" id="cd06257">
    <property type="entry name" value="DnaJ"/>
    <property type="match status" value="1"/>
</dbReference>
<evidence type="ECO:0000313" key="4">
    <source>
        <dbReference type="Proteomes" id="UP001157974"/>
    </source>
</evidence>
<dbReference type="InterPro" id="IPR026894">
    <property type="entry name" value="DnaJ_X"/>
</dbReference>
<dbReference type="SMART" id="SM00271">
    <property type="entry name" value="DnaJ"/>
    <property type="match status" value="1"/>
</dbReference>
<dbReference type="PROSITE" id="PS50005">
    <property type="entry name" value="TPR"/>
    <property type="match status" value="2"/>
</dbReference>
<dbReference type="PRINTS" id="PR00625">
    <property type="entry name" value="JDOMAIN"/>
</dbReference>